<name>A0A3P1ZVD3_9BACE</name>
<reference evidence="2 3" key="1">
    <citation type="submission" date="2018-11" db="EMBL/GenBank/DDBJ databases">
        <title>Genomes From Bacteria Associated with the Canine Oral Cavity: a Test Case for Automated Genome-Based Taxonomic Assignment.</title>
        <authorList>
            <person name="Coil D.A."/>
            <person name="Jospin G."/>
            <person name="Darling A.E."/>
            <person name="Wallis C."/>
            <person name="Davis I.J."/>
            <person name="Harris S."/>
            <person name="Eisen J.A."/>
            <person name="Holcombe L.J."/>
            <person name="O'Flynn C."/>
        </authorList>
    </citation>
    <scope>NUCLEOTIDE SEQUENCE [LARGE SCALE GENOMIC DNA]</scope>
    <source>
        <strain evidence="2 3">OH1047_COT-310</strain>
    </source>
</reference>
<accession>A0A3P1ZVD3</accession>
<dbReference type="SUPFAM" id="SSF48452">
    <property type="entry name" value="TPR-like"/>
    <property type="match status" value="1"/>
</dbReference>
<sequence>MKRISIITILAAMLSFNSSCDDYLDVNNNIDAPDYVEGYLYLSGIIQNYQNVYYDMRAVGPLTQMMGTSSYTNFATHYYSTGSDAGGDVWRMVYWLQGMNLENLINQSIANEEWTMAGIGLAIKAFGWDKMTKYHGELPMKEAFVPNLLSHKYDSQEEIYAQVREWAYKAIEYLNMEDTHKYGSKISSNDWIYKGDKDKWIRFAYSVIVRNLASLSNKNDFTSKYAPELIECAEKAFQSTDDDATVTLEGKGESSAEKAYNNYWGTYRGNLSRSYFQHEYAVQVLTGSVPKYDEQTGEKFRVENNVYYPYELMEKQIICDTITDVAGHYDPRMAVKLGTIDDPTYQNINNADSVKAHRYYGGSFTGYSGPIWAAPSFYGRNATSQYKGDTHDGKGRWLYRDDAPYILMTCAEIKFCTAEAYYKMGNKDAALQAFKEGVKADLNFCAKYIYPGTPGQAAGGDKITKEVFNTLATEYAQGPYVEGITSNDLTLSHIMMQKWVALYPWGAHEAWVDMRKYHYDIKYSGEYPKLGNGWSETMIEQKWDTDETKVYKGFYLAPAQVQSRKGQYNTRNQGSPCYRVRPRYNSEYMWNAPSLDALRPISGRADNYHCSIPWFAYPGEMPTSL</sequence>
<comment type="caution">
    <text evidence="2">The sequence shown here is derived from an EMBL/GenBank/DDBJ whole genome shotgun (WGS) entry which is preliminary data.</text>
</comment>
<feature type="signal peptide" evidence="1">
    <location>
        <begin position="1"/>
        <end position="20"/>
    </location>
</feature>
<keyword evidence="1" id="KW-0732">Signal</keyword>
<dbReference type="InterPro" id="IPR011990">
    <property type="entry name" value="TPR-like_helical_dom_sf"/>
</dbReference>
<keyword evidence="2" id="KW-0449">Lipoprotein</keyword>
<dbReference type="AlphaFoldDB" id="A0A3P1ZVD3"/>
<evidence type="ECO:0000256" key="1">
    <source>
        <dbReference type="SAM" id="SignalP"/>
    </source>
</evidence>
<dbReference type="RefSeq" id="WP_125240149.1">
    <property type="nucleotide sequence ID" value="NZ_RQYF01000117.1"/>
</dbReference>
<dbReference type="EMBL" id="RQYF01000117">
    <property type="protein sequence ID" value="RRD87089.1"/>
    <property type="molecule type" value="Genomic_DNA"/>
</dbReference>
<evidence type="ECO:0000313" key="2">
    <source>
        <dbReference type="EMBL" id="RRD87089.1"/>
    </source>
</evidence>
<organism evidence="2 3">
    <name type="scientific">Prevotella heparinolytica</name>
    <dbReference type="NCBI Taxonomy" id="28113"/>
    <lineage>
        <taxon>Bacteria</taxon>
        <taxon>Pseudomonadati</taxon>
        <taxon>Bacteroidota</taxon>
        <taxon>Bacteroidia</taxon>
        <taxon>Bacteroidales</taxon>
        <taxon>Bacteroidaceae</taxon>
        <taxon>Bacteroides</taxon>
    </lineage>
</organism>
<proteinExistence type="predicted"/>
<gene>
    <name evidence="2" type="ORF">EII33_13560</name>
</gene>
<dbReference type="InterPro" id="IPR024302">
    <property type="entry name" value="SusD-like"/>
</dbReference>
<protein>
    <submittedName>
        <fullName evidence="2">SusD/RagB family nutrient-binding outer membrane lipoprotein</fullName>
    </submittedName>
</protein>
<dbReference type="Gene3D" id="1.25.40.390">
    <property type="match status" value="2"/>
</dbReference>
<dbReference type="Pfam" id="PF12741">
    <property type="entry name" value="SusD-like"/>
    <property type="match status" value="1"/>
</dbReference>
<feature type="chain" id="PRO_5018289871" evidence="1">
    <location>
        <begin position="21"/>
        <end position="625"/>
    </location>
</feature>
<dbReference type="InterPro" id="IPR041662">
    <property type="entry name" value="SusD-like_2"/>
</dbReference>
<keyword evidence="3" id="KW-1185">Reference proteome</keyword>
<evidence type="ECO:0000313" key="3">
    <source>
        <dbReference type="Proteomes" id="UP000279562"/>
    </source>
</evidence>
<dbReference type="Proteomes" id="UP000279562">
    <property type="component" value="Unassembled WGS sequence"/>
</dbReference>
<dbReference type="Pfam" id="PF12771">
    <property type="entry name" value="SusD-like_2"/>
    <property type="match status" value="1"/>
</dbReference>